<evidence type="ECO:0008006" key="7">
    <source>
        <dbReference type="Google" id="ProtNLM"/>
    </source>
</evidence>
<comment type="caution">
    <text evidence="5">The sequence shown here is derived from an EMBL/GenBank/DDBJ whole genome shotgun (WGS) entry which is preliminary data.</text>
</comment>
<name>A0ABR2ZYM3_9AGAR</name>
<dbReference type="SUPFAM" id="SSF52540">
    <property type="entry name" value="P-loop containing nucleoside triphosphate hydrolases"/>
    <property type="match status" value="1"/>
</dbReference>
<dbReference type="InterPro" id="IPR001019">
    <property type="entry name" value="Gprotein_alpha_su"/>
</dbReference>
<feature type="compositionally biased region" description="Basic and acidic residues" evidence="4">
    <location>
        <begin position="210"/>
        <end position="223"/>
    </location>
</feature>
<dbReference type="Gene3D" id="1.10.400.10">
    <property type="entry name" value="GI Alpha 1, domain 2-like"/>
    <property type="match status" value="1"/>
</dbReference>
<evidence type="ECO:0000256" key="2">
    <source>
        <dbReference type="ARBA" id="ARBA00023134"/>
    </source>
</evidence>
<reference evidence="5 6" key="1">
    <citation type="submission" date="2024-05" db="EMBL/GenBank/DDBJ databases">
        <title>A draft genome resource for the thread blight pathogen Marasmius tenuissimus strain MS-2.</title>
        <authorList>
            <person name="Yulfo-Soto G.E."/>
            <person name="Baruah I.K."/>
            <person name="Amoako-Attah I."/>
            <person name="Bukari Y."/>
            <person name="Meinhardt L.W."/>
            <person name="Bailey B.A."/>
            <person name="Cohen S.P."/>
        </authorList>
    </citation>
    <scope>NUCLEOTIDE SEQUENCE [LARGE SCALE GENOMIC DNA]</scope>
    <source>
        <strain evidence="5 6">MS-2</strain>
    </source>
</reference>
<dbReference type="InterPro" id="IPR011025">
    <property type="entry name" value="GproteinA_insert"/>
</dbReference>
<evidence type="ECO:0000256" key="4">
    <source>
        <dbReference type="SAM" id="MobiDB-lite"/>
    </source>
</evidence>
<gene>
    <name evidence="5" type="ORF">AAF712_006193</name>
</gene>
<evidence type="ECO:0000256" key="3">
    <source>
        <dbReference type="ARBA" id="ARBA00023224"/>
    </source>
</evidence>
<keyword evidence="2" id="KW-0342">GTP-binding</keyword>
<dbReference type="Gene3D" id="3.40.50.300">
    <property type="entry name" value="P-loop containing nucleotide triphosphate hydrolases"/>
    <property type="match status" value="1"/>
</dbReference>
<dbReference type="PRINTS" id="PR00318">
    <property type="entry name" value="GPROTEINA"/>
</dbReference>
<proteinExistence type="predicted"/>
<dbReference type="PANTHER" id="PTHR10218">
    <property type="entry name" value="GTP-BINDING PROTEIN ALPHA SUBUNIT"/>
    <property type="match status" value="1"/>
</dbReference>
<dbReference type="Pfam" id="PF00503">
    <property type="entry name" value="G-alpha"/>
    <property type="match status" value="1"/>
</dbReference>
<dbReference type="PROSITE" id="PS51882">
    <property type="entry name" value="G_ALPHA"/>
    <property type="match status" value="1"/>
</dbReference>
<dbReference type="Proteomes" id="UP001437256">
    <property type="component" value="Unassembled WGS sequence"/>
</dbReference>
<dbReference type="InterPro" id="IPR027417">
    <property type="entry name" value="P-loop_NTPase"/>
</dbReference>
<feature type="region of interest" description="Disordered" evidence="4">
    <location>
        <begin position="210"/>
        <end position="241"/>
    </location>
</feature>
<keyword evidence="6" id="KW-1185">Reference proteome</keyword>
<evidence type="ECO:0000313" key="6">
    <source>
        <dbReference type="Proteomes" id="UP001437256"/>
    </source>
</evidence>
<protein>
    <recommendedName>
        <fullName evidence="7">G-alpha-domain-containing protein</fullName>
    </recommendedName>
</protein>
<dbReference type="PANTHER" id="PTHR10218:SF360">
    <property type="entry name" value="GUANINE NUCLEOTIDE-BINDING PROTEIN SUBUNIT ALPHA HOMOLOG"/>
    <property type="match status" value="1"/>
</dbReference>
<keyword evidence="3" id="KW-0807">Transducer</keyword>
<dbReference type="SMART" id="SM00275">
    <property type="entry name" value="G_alpha"/>
    <property type="match status" value="1"/>
</dbReference>
<sequence length="538" mass="60755">MPGALRTLSNNNVANDPFAEFMKPPKGETETERAVRIAREEEEQKVSNAIDEEINAARAAMKKDAKVVKVLLLGQSESDFRMAYDQGQWLREKASWRAVVQLNLIRSIGTILDALQAEQNDEPIDTEFGYGYGYDDITGSGSRIPRAPTPTASEFLLRPRSSGNRHASYESATENRIPVTDKHENLRRRLAPLNSVEVDLRRVLGVGTEEVRSMDQEGGDAARDNVAFPSESLSRPSTPPKRREEVFVRPWLWKEALQTGLHGSAATKNGERIPGLNADSKFEESGLQQASRVIANCKDAMKLLWMDEGVRRILSKRGVRMEESAGFFLEDLDRIATPGYDPSDDDIVRCRLRTVGVQEYRISFESKIRGSPELDWIIYDVGGSRTVRRAWIPYFENVNATIFPISAFDEGLLEDPTVNRLQDTISIWKAVCASKLLSRTTLVCFMNKCDLLRKKLKSGTKFRDYVPSFGEEAPNDTASVVRFMKNRFKEIVIKTTQDETRMVYLYPTSCTDTKATAETLRTVRDSILRHHLKEAGLF</sequence>
<evidence type="ECO:0000256" key="1">
    <source>
        <dbReference type="ARBA" id="ARBA00022741"/>
    </source>
</evidence>
<evidence type="ECO:0000313" key="5">
    <source>
        <dbReference type="EMBL" id="KAL0066795.1"/>
    </source>
</evidence>
<dbReference type="SUPFAM" id="SSF47895">
    <property type="entry name" value="Transducin (alpha subunit), insertion domain"/>
    <property type="match status" value="1"/>
</dbReference>
<feature type="region of interest" description="Disordered" evidence="4">
    <location>
        <begin position="1"/>
        <end position="30"/>
    </location>
</feature>
<organism evidence="5 6">
    <name type="scientific">Marasmius tenuissimus</name>
    <dbReference type="NCBI Taxonomy" id="585030"/>
    <lineage>
        <taxon>Eukaryota</taxon>
        <taxon>Fungi</taxon>
        <taxon>Dikarya</taxon>
        <taxon>Basidiomycota</taxon>
        <taxon>Agaricomycotina</taxon>
        <taxon>Agaricomycetes</taxon>
        <taxon>Agaricomycetidae</taxon>
        <taxon>Agaricales</taxon>
        <taxon>Marasmiineae</taxon>
        <taxon>Marasmiaceae</taxon>
        <taxon>Marasmius</taxon>
    </lineage>
</organism>
<accession>A0ABR2ZYM3</accession>
<keyword evidence="1" id="KW-0547">Nucleotide-binding</keyword>
<dbReference type="EMBL" id="JBBXMP010000032">
    <property type="protein sequence ID" value="KAL0066795.1"/>
    <property type="molecule type" value="Genomic_DNA"/>
</dbReference>